<dbReference type="EMBL" id="JBHTIC010000008">
    <property type="protein sequence ID" value="MFD0762516.1"/>
    <property type="molecule type" value="Genomic_DNA"/>
</dbReference>
<dbReference type="RefSeq" id="WP_386782865.1">
    <property type="nucleotide sequence ID" value="NZ_JBHTIC010000008.1"/>
</dbReference>
<name>A0ABW2Z981_9FLAO</name>
<evidence type="ECO:0000313" key="2">
    <source>
        <dbReference type="Proteomes" id="UP001597032"/>
    </source>
</evidence>
<comment type="caution">
    <text evidence="1">The sequence shown here is derived from an EMBL/GenBank/DDBJ whole genome shotgun (WGS) entry which is preliminary data.</text>
</comment>
<proteinExistence type="predicted"/>
<sequence length="139" mass="16110">MVFSLSNLLKSKKTNENSEPLPKIDFKRGTKYAENLNNDVYLDFEELGGFPFIKTIIIGDISTKIKRTGCTLTFKFENNIIVLNSDNTTIESEKIKNTQVFFTEIDFELDEDEAKKIKNDNVEEISYTFKNKIYSFKPI</sequence>
<accession>A0ABW2Z981</accession>
<gene>
    <name evidence="1" type="ORF">ACFQZW_10515</name>
</gene>
<reference evidence="2" key="1">
    <citation type="journal article" date="2019" name="Int. J. Syst. Evol. Microbiol.">
        <title>The Global Catalogue of Microorganisms (GCM) 10K type strain sequencing project: providing services to taxonomists for standard genome sequencing and annotation.</title>
        <authorList>
            <consortium name="The Broad Institute Genomics Platform"/>
            <consortium name="The Broad Institute Genome Sequencing Center for Infectious Disease"/>
            <person name="Wu L."/>
            <person name="Ma J."/>
        </authorList>
    </citation>
    <scope>NUCLEOTIDE SEQUENCE [LARGE SCALE GENOMIC DNA]</scope>
    <source>
        <strain evidence="2">CCUG 60022</strain>
    </source>
</reference>
<keyword evidence="2" id="KW-1185">Reference proteome</keyword>
<organism evidence="1 2">
    <name type="scientific">Lutibacter aestuarii</name>
    <dbReference type="NCBI Taxonomy" id="861111"/>
    <lineage>
        <taxon>Bacteria</taxon>
        <taxon>Pseudomonadati</taxon>
        <taxon>Bacteroidota</taxon>
        <taxon>Flavobacteriia</taxon>
        <taxon>Flavobacteriales</taxon>
        <taxon>Flavobacteriaceae</taxon>
        <taxon>Lutibacter</taxon>
    </lineage>
</organism>
<protein>
    <submittedName>
        <fullName evidence="1">Uncharacterized protein</fullName>
    </submittedName>
</protein>
<dbReference type="Proteomes" id="UP001597032">
    <property type="component" value="Unassembled WGS sequence"/>
</dbReference>
<evidence type="ECO:0000313" key="1">
    <source>
        <dbReference type="EMBL" id="MFD0762516.1"/>
    </source>
</evidence>